<dbReference type="Proteomes" id="UP000799755">
    <property type="component" value="Unassembled WGS sequence"/>
</dbReference>
<keyword evidence="1" id="KW-0489">Methyltransferase</keyword>
<organism evidence="1 2">
    <name type="scientific">Lindgomyces ingoldianus</name>
    <dbReference type="NCBI Taxonomy" id="673940"/>
    <lineage>
        <taxon>Eukaryota</taxon>
        <taxon>Fungi</taxon>
        <taxon>Dikarya</taxon>
        <taxon>Ascomycota</taxon>
        <taxon>Pezizomycotina</taxon>
        <taxon>Dothideomycetes</taxon>
        <taxon>Pleosporomycetidae</taxon>
        <taxon>Pleosporales</taxon>
        <taxon>Lindgomycetaceae</taxon>
        <taxon>Lindgomyces</taxon>
    </lineage>
</organism>
<dbReference type="EMBL" id="MU003544">
    <property type="protein sequence ID" value="KAF2463921.1"/>
    <property type="molecule type" value="Genomic_DNA"/>
</dbReference>
<evidence type="ECO:0000313" key="2">
    <source>
        <dbReference type="Proteomes" id="UP000799755"/>
    </source>
</evidence>
<keyword evidence="1" id="KW-0808">Transferase</keyword>
<reference evidence="1" key="1">
    <citation type="journal article" date="2020" name="Stud. Mycol.">
        <title>101 Dothideomycetes genomes: a test case for predicting lifestyles and emergence of pathogens.</title>
        <authorList>
            <person name="Haridas S."/>
            <person name="Albert R."/>
            <person name="Binder M."/>
            <person name="Bloem J."/>
            <person name="Labutti K."/>
            <person name="Salamov A."/>
            <person name="Andreopoulos B."/>
            <person name="Baker S."/>
            <person name="Barry K."/>
            <person name="Bills G."/>
            <person name="Bluhm B."/>
            <person name="Cannon C."/>
            <person name="Castanera R."/>
            <person name="Culley D."/>
            <person name="Daum C."/>
            <person name="Ezra D."/>
            <person name="Gonzalez J."/>
            <person name="Henrissat B."/>
            <person name="Kuo A."/>
            <person name="Liang C."/>
            <person name="Lipzen A."/>
            <person name="Lutzoni F."/>
            <person name="Magnuson J."/>
            <person name="Mondo S."/>
            <person name="Nolan M."/>
            <person name="Ohm R."/>
            <person name="Pangilinan J."/>
            <person name="Park H.-J."/>
            <person name="Ramirez L."/>
            <person name="Alfaro M."/>
            <person name="Sun H."/>
            <person name="Tritt A."/>
            <person name="Yoshinaga Y."/>
            <person name="Zwiers L.-H."/>
            <person name="Turgeon B."/>
            <person name="Goodwin S."/>
            <person name="Spatafora J."/>
            <person name="Crous P."/>
            <person name="Grigoriev I."/>
        </authorList>
    </citation>
    <scope>NUCLEOTIDE SEQUENCE</scope>
    <source>
        <strain evidence="1">ATCC 200398</strain>
    </source>
</reference>
<comment type="caution">
    <text evidence="1">The sequence shown here is derived from an EMBL/GenBank/DDBJ whole genome shotgun (WGS) entry which is preliminary data.</text>
</comment>
<evidence type="ECO:0000313" key="1">
    <source>
        <dbReference type="EMBL" id="KAF2463921.1"/>
    </source>
</evidence>
<protein>
    <submittedName>
        <fullName evidence="1">S-adenosyl-L-methionine-dependent methyltransferase</fullName>
    </submittedName>
</protein>
<gene>
    <name evidence="1" type="ORF">BDR25DRAFT_105491</name>
</gene>
<sequence>MAPETQADIAIRLYSSRSSSYDDSWHASFTKRFVSYLNLSPGQQVLDLACGSGLLSFLEADAVGSSGRVIGVDVTKGMLSEAIAKRDRETEKFSNLKFYEGDILKLEQVEAVKDQTFDLVTLASALVLFPDPGAAVRYWSDYLKPGGCIALDATHPNNIIFGMVLERTGRRLGLSIPYHREWSKSKDTLRDVLETAGLEVEQVVTIDNQAGYGRRYYEISDADDQFERNIILGDAATTFADPEIRKRAKAVFKEEWEKLAVNGKVEEVDAVFLGIARKRTTPGTILVSGKSHTDVLLSGGCRCQGVRYQSTAPPSSITFCHCRACQQVSGAPFLPFIQVPTSSFKFTSSSTLRTLKLSDAAERTFCSTCGSPITMVYLFEGRKEGTSLTMGSVDTESLKCEMPKVRKHIFLGEKAPWFELSDDGVERMETSLEAHLIKPYLVPRSSA</sequence>
<keyword evidence="2" id="KW-1185">Reference proteome</keyword>
<proteinExistence type="predicted"/>
<name>A0ACB6QAH7_9PLEO</name>
<accession>A0ACB6QAH7</accession>